<comment type="caution">
    <text evidence="1">The sequence shown here is derived from an EMBL/GenBank/DDBJ whole genome shotgun (WGS) entry which is preliminary data.</text>
</comment>
<dbReference type="AlphaFoldDB" id="A0A7X3H3H8"/>
<evidence type="ECO:0000313" key="1">
    <source>
        <dbReference type="EMBL" id="MWK54692.1"/>
    </source>
</evidence>
<proteinExistence type="predicted"/>
<evidence type="ECO:0000313" key="2">
    <source>
        <dbReference type="Proteomes" id="UP000461288"/>
    </source>
</evidence>
<accession>A0A7X3H3H8</accession>
<gene>
    <name evidence="1" type="ORF">GO594_01760</name>
</gene>
<organism evidence="1 2">
    <name type="scientific">Metapseudomonas otitidis</name>
    <dbReference type="NCBI Taxonomy" id="319939"/>
    <lineage>
        <taxon>Bacteria</taxon>
        <taxon>Pseudomonadati</taxon>
        <taxon>Pseudomonadota</taxon>
        <taxon>Gammaproteobacteria</taxon>
        <taxon>Pseudomonadales</taxon>
        <taxon>Pseudomonadaceae</taxon>
        <taxon>Metapseudomonas</taxon>
    </lineage>
</organism>
<dbReference type="InterPro" id="IPR054496">
    <property type="entry name" value="E217_GP41"/>
</dbReference>
<dbReference type="EMBL" id="WTFN01000003">
    <property type="protein sequence ID" value="MWK54692.1"/>
    <property type="molecule type" value="Genomic_DNA"/>
</dbReference>
<dbReference type="NCBIfam" id="NF047561">
    <property type="entry name" value="orf58_phage_fam"/>
    <property type="match status" value="1"/>
</dbReference>
<dbReference type="Pfam" id="PF22759">
    <property type="entry name" value="E217_GP41"/>
    <property type="match status" value="1"/>
</dbReference>
<reference evidence="1 2" key="1">
    <citation type="submission" date="2019-12" db="EMBL/GenBank/DDBJ databases">
        <title>Draft genome sequence of Pseudomonas otitidis recovered from a chicken carcass.</title>
        <authorList>
            <person name="Vieira T.R."/>
            <person name="Oliviera E.F.C."/>
            <person name="Silva N.M.V."/>
            <person name="Sambrano G.E."/>
            <person name="Cibulski S.P."/>
            <person name="Cardoso M.R.I."/>
        </authorList>
    </citation>
    <scope>NUCLEOTIDE SEQUENCE [LARGE SCALE GENOMIC DNA]</scope>
    <source>
        <strain evidence="1 2">25_K</strain>
    </source>
</reference>
<evidence type="ECO:0008006" key="3">
    <source>
        <dbReference type="Google" id="ProtNLM"/>
    </source>
</evidence>
<dbReference type="RefSeq" id="WP_160479585.1">
    <property type="nucleotide sequence ID" value="NZ_WTFN01000003.1"/>
</dbReference>
<protein>
    <recommendedName>
        <fullName evidence="3">Bacteriophage protein</fullName>
    </recommendedName>
</protein>
<sequence length="325" mass="35457">MSVPQYNRFISLKIGGPDVEGIDLSDLRIRFSVRRGDINTPNSADIRVYNVSPETARKSELREFERVVLQAGYPGNYGTIFDGTIKQVRRGRESQTDTYLDITAADGDSAYNFAVTSVTLAAGASPEDQIRAVMPDLEAKGVTLGEMPNLPRMRLPRGKVIFGMTRNHLDNMARTNDISWSIQDGQLTLIPNTAYLPGEAVVLNAETGMVGLPEQTQNGITVKALLNPGIRIGRVLQINNASIQRYRYGLSINDTKPNLLIENSSVLDADGLYKVLVANHYGDSRGNDWYTVAICMTIDATTPPPVGLISQLGGTGDVGPVKPYK</sequence>
<name>A0A7X3H3H8_9GAMM</name>
<dbReference type="Proteomes" id="UP000461288">
    <property type="component" value="Unassembled WGS sequence"/>
</dbReference>